<dbReference type="OrthoDB" id="6499973at2759"/>
<dbReference type="EMBL" id="CAHIKZ030000857">
    <property type="protein sequence ID" value="CAE1242075.1"/>
    <property type="molecule type" value="Genomic_DNA"/>
</dbReference>
<evidence type="ECO:0000313" key="2">
    <source>
        <dbReference type="EMBL" id="CAE1242075.1"/>
    </source>
</evidence>
<proteinExistence type="predicted"/>
<keyword evidence="3" id="KW-1185">Reference proteome</keyword>
<dbReference type="AlphaFoldDB" id="A0A812BUQ3"/>
<accession>A0A812BUQ3</accession>
<evidence type="ECO:0000313" key="3">
    <source>
        <dbReference type="Proteomes" id="UP000597762"/>
    </source>
</evidence>
<dbReference type="Proteomes" id="UP000597762">
    <property type="component" value="Unassembled WGS sequence"/>
</dbReference>
<protein>
    <submittedName>
        <fullName evidence="2">Uncharacterized protein</fullName>
    </submittedName>
</protein>
<evidence type="ECO:0000256" key="1">
    <source>
        <dbReference type="SAM" id="MobiDB-lite"/>
    </source>
</evidence>
<reference evidence="2" key="1">
    <citation type="submission" date="2021-01" db="EMBL/GenBank/DDBJ databases">
        <authorList>
            <person name="Li R."/>
            <person name="Bekaert M."/>
        </authorList>
    </citation>
    <scope>NUCLEOTIDE SEQUENCE</scope>
    <source>
        <strain evidence="2">Farmed</strain>
    </source>
</reference>
<feature type="compositionally biased region" description="Polar residues" evidence="1">
    <location>
        <begin position="116"/>
        <end position="133"/>
    </location>
</feature>
<feature type="region of interest" description="Disordered" evidence="1">
    <location>
        <begin position="101"/>
        <end position="158"/>
    </location>
</feature>
<name>A0A812BUQ3_ACAPH</name>
<feature type="compositionally biased region" description="Low complexity" evidence="1">
    <location>
        <begin position="17"/>
        <end position="33"/>
    </location>
</feature>
<gene>
    <name evidence="2" type="ORF">SPHA_23144</name>
</gene>
<feature type="region of interest" description="Disordered" evidence="1">
    <location>
        <begin position="1"/>
        <end position="34"/>
    </location>
</feature>
<organism evidence="2 3">
    <name type="scientific">Acanthosepion pharaonis</name>
    <name type="common">Pharaoh cuttlefish</name>
    <name type="synonym">Sepia pharaonis</name>
    <dbReference type="NCBI Taxonomy" id="158019"/>
    <lineage>
        <taxon>Eukaryota</taxon>
        <taxon>Metazoa</taxon>
        <taxon>Spiralia</taxon>
        <taxon>Lophotrochozoa</taxon>
        <taxon>Mollusca</taxon>
        <taxon>Cephalopoda</taxon>
        <taxon>Coleoidea</taxon>
        <taxon>Decapodiformes</taxon>
        <taxon>Sepiida</taxon>
        <taxon>Sepiina</taxon>
        <taxon>Sepiidae</taxon>
        <taxon>Acanthosepion</taxon>
    </lineage>
</organism>
<comment type="caution">
    <text evidence="2">The sequence shown here is derived from an EMBL/GenBank/DDBJ whole genome shotgun (WGS) entry which is preliminary data.</text>
</comment>
<sequence>MGWNQEMAMSPGDKDPSSGAAGSSSEPSSPSISWRTTSINESLISPSSFLRSKLVENITLKRMGSESPDQDGSTGAASFSLFGRSTESMFGSVSRLSLKKIPETDANGTSKRRPVRSSTFMDTTEFSKNSSKSGPDALKLPDRAKKRKNTVTGAPECSSRKMSALSVGKFLPSPALRRDSVSRFVSTLSIVSSVSIDKSYLAERVSLRRKSSVQSQRKQSGISVDVRPDIRQELQLPIEMKKPQYSARKKGAVLFCCILMQMCVSEIFSLGPVYSELLNVFKTSKSETSLVQSLPQGITYGCGK</sequence>